<feature type="region of interest" description="Disordered" evidence="1">
    <location>
        <begin position="55"/>
        <end position="86"/>
    </location>
</feature>
<accession>A4TW76</accession>
<evidence type="ECO:0000313" key="2">
    <source>
        <dbReference type="EMBL" id="CAM74883.1"/>
    </source>
</evidence>
<reference evidence="2" key="1">
    <citation type="journal article" date="2007" name="J. Bacteriol.">
        <title>Comparative genome analysis of four magnetotactic bacteria reveals a complex set of group-specific genes implicated in magnetosome biomineralization and function.</title>
        <authorList>
            <person name="Richter M."/>
            <person name="Kube M."/>
            <person name="Bazylinski D.A."/>
            <person name="Lombardot T."/>
            <person name="Gloeckner F.O."/>
            <person name="Reinhardt R."/>
            <person name="Schueler D."/>
        </authorList>
    </citation>
    <scope>NUCLEOTIDE SEQUENCE</scope>
    <source>
        <strain evidence="2">MSR-1</strain>
    </source>
</reference>
<feature type="compositionally biased region" description="Basic residues" evidence="1">
    <location>
        <begin position="57"/>
        <end position="71"/>
    </location>
</feature>
<organism evidence="2">
    <name type="scientific">Magnetospirillum gryphiswaldense</name>
    <dbReference type="NCBI Taxonomy" id="55518"/>
    <lineage>
        <taxon>Bacteria</taxon>
        <taxon>Pseudomonadati</taxon>
        <taxon>Pseudomonadota</taxon>
        <taxon>Alphaproteobacteria</taxon>
        <taxon>Rhodospirillales</taxon>
        <taxon>Rhodospirillaceae</taxon>
        <taxon>Magnetospirillum</taxon>
    </lineage>
</organism>
<gene>
    <name evidence="2" type="ORF">MGR_1758</name>
</gene>
<dbReference type="AlphaFoldDB" id="A4TW76"/>
<protein>
    <submittedName>
        <fullName evidence="2">Uncharacterized protein</fullName>
    </submittedName>
</protein>
<name>A4TW76_9PROT</name>
<proteinExistence type="predicted"/>
<dbReference type="EMBL" id="CU459003">
    <property type="protein sequence ID" value="CAM74883.1"/>
    <property type="molecule type" value="Genomic_DNA"/>
</dbReference>
<sequence>MGGFWGPGIFPWGADIISPVFRAEGRGDFPPLRSVLGGEAGADPSARFSLKVGVPAPRRRPMPKVSGRRVQRTGGPAAGQGPGGPWIPFLDSRLGKSASVLVEKDGQGFCGHYCPVRVTDAPAEGRVVTVRLTHRDGAALVGEPTA</sequence>
<evidence type="ECO:0000256" key="1">
    <source>
        <dbReference type="SAM" id="MobiDB-lite"/>
    </source>
</evidence>